<keyword evidence="2" id="KW-0175">Coiled coil</keyword>
<dbReference type="InterPro" id="IPR004882">
    <property type="entry name" value="Luc7-rel"/>
</dbReference>
<dbReference type="Ensembl" id="ENSOSIT00000048176.1">
    <property type="protein sequence ID" value="ENSOSIP00000045816.1"/>
    <property type="gene ID" value="ENSOSIG00000021748.1"/>
</dbReference>
<feature type="coiled-coil region" evidence="2">
    <location>
        <begin position="79"/>
        <end position="139"/>
    </location>
</feature>
<organism evidence="4 5">
    <name type="scientific">Oryzias sinensis</name>
    <name type="common">Chinese medaka</name>
    <dbReference type="NCBI Taxonomy" id="183150"/>
    <lineage>
        <taxon>Eukaryota</taxon>
        <taxon>Metazoa</taxon>
        <taxon>Chordata</taxon>
        <taxon>Craniata</taxon>
        <taxon>Vertebrata</taxon>
        <taxon>Euteleostomi</taxon>
        <taxon>Actinopterygii</taxon>
        <taxon>Neopterygii</taxon>
        <taxon>Teleostei</taxon>
        <taxon>Neoteleostei</taxon>
        <taxon>Acanthomorphata</taxon>
        <taxon>Ovalentaria</taxon>
        <taxon>Atherinomorphae</taxon>
        <taxon>Beloniformes</taxon>
        <taxon>Adrianichthyidae</taxon>
        <taxon>Oryziinae</taxon>
        <taxon>Oryzias</taxon>
    </lineage>
</organism>
<keyword evidence="5" id="KW-1185">Reference proteome</keyword>
<dbReference type="GO" id="GO:0006376">
    <property type="term" value="P:mRNA splice site recognition"/>
    <property type="evidence" value="ECO:0007669"/>
    <property type="project" value="InterPro"/>
</dbReference>
<accession>A0A8C7ZRH9</accession>
<dbReference type="AlphaFoldDB" id="A0A8C7ZRH9"/>
<feature type="compositionally biased region" description="Basic and acidic residues" evidence="3">
    <location>
        <begin position="277"/>
        <end position="289"/>
    </location>
</feature>
<proteinExistence type="inferred from homology"/>
<dbReference type="GO" id="GO:0003729">
    <property type="term" value="F:mRNA binding"/>
    <property type="evidence" value="ECO:0007669"/>
    <property type="project" value="InterPro"/>
</dbReference>
<dbReference type="Proteomes" id="UP000694383">
    <property type="component" value="Unplaced"/>
</dbReference>
<dbReference type="GeneTree" id="ENSGT00940000165833"/>
<feature type="compositionally biased region" description="Basic residues" evidence="3">
    <location>
        <begin position="290"/>
        <end position="313"/>
    </location>
</feature>
<evidence type="ECO:0000256" key="2">
    <source>
        <dbReference type="SAM" id="Coils"/>
    </source>
</evidence>
<feature type="compositionally biased region" description="Basic and acidic residues" evidence="3">
    <location>
        <begin position="314"/>
        <end position="390"/>
    </location>
</feature>
<feature type="region of interest" description="Disordered" evidence="3">
    <location>
        <begin position="197"/>
        <end position="390"/>
    </location>
</feature>
<comment type="similarity">
    <text evidence="1">Belongs to the Luc7 family.</text>
</comment>
<dbReference type="Pfam" id="PF03194">
    <property type="entry name" value="LUC7"/>
    <property type="match status" value="2"/>
</dbReference>
<reference evidence="4" key="2">
    <citation type="submission" date="2025-09" db="UniProtKB">
        <authorList>
            <consortium name="Ensembl"/>
        </authorList>
    </citation>
    <scope>IDENTIFICATION</scope>
</reference>
<evidence type="ECO:0000313" key="4">
    <source>
        <dbReference type="Ensembl" id="ENSOSIP00000045816.1"/>
    </source>
</evidence>
<evidence type="ECO:0000256" key="1">
    <source>
        <dbReference type="ARBA" id="ARBA00005655"/>
    </source>
</evidence>
<dbReference type="GO" id="GO:0005685">
    <property type="term" value="C:U1 snRNP"/>
    <property type="evidence" value="ECO:0007669"/>
    <property type="project" value="InterPro"/>
</dbReference>
<evidence type="ECO:0008006" key="6">
    <source>
        <dbReference type="Google" id="ProtNLM"/>
    </source>
</evidence>
<reference evidence="4" key="1">
    <citation type="submission" date="2025-08" db="UniProtKB">
        <authorList>
            <consortium name="Ensembl"/>
        </authorList>
    </citation>
    <scope>IDENTIFICATION</scope>
</reference>
<feature type="compositionally biased region" description="Basic and acidic residues" evidence="3">
    <location>
        <begin position="197"/>
        <end position="261"/>
    </location>
</feature>
<dbReference type="PANTHER" id="PTHR12375">
    <property type="entry name" value="RNA-BINDING PROTEIN LUC7-RELATED"/>
    <property type="match status" value="1"/>
</dbReference>
<evidence type="ECO:0000256" key="3">
    <source>
        <dbReference type="SAM" id="MobiDB-lite"/>
    </source>
</evidence>
<evidence type="ECO:0000313" key="5">
    <source>
        <dbReference type="Proteomes" id="UP000694383"/>
    </source>
</evidence>
<name>A0A8C7ZRH9_9TELE</name>
<protein>
    <recommendedName>
        <fullName evidence="6">RNA-binding protein Luc7-like 2</fullName>
    </recommendedName>
</protein>
<sequence>MSAQAQMRAMLDQLMGTGRDGDSMRQRIKFTDERVCKSHLLNSCPHDILSGTATEHLQSFIADCDRRTELAKKRLAETQDEISAEVAAKAERVHELNEEIGKLLAKAEQLGGEGNVDEAQQLLEKVEKTRALKKEAEDVYRNSMPASSFQQQKLRVCEVCSAYLGLHDNDRRLADHFGGKLHIGFIEIREKLEKLRKAVSEKQERMRIRRREEREREEEKERQWEMERERERERERQREWDREKERDRRRSRSRSGDRYRDGGSSSSQRSRRHHSSRPREDGSDRDRDRDRKHRHKDRHRSRSHSHRHKRKRSSRDGSSHTRDKEPSPTQERSRDGAAEGWRENKVEHADWEERGRSTSPDMTRDRERERSLSLERDRRSSSEERESGEI</sequence>